<organism evidence="1">
    <name type="scientific">Candidatus Actinomarina minuta</name>
    <dbReference type="NCBI Taxonomy" id="1389454"/>
    <lineage>
        <taxon>Bacteria</taxon>
        <taxon>Bacillati</taxon>
        <taxon>Actinomycetota</taxon>
        <taxon>Actinomycetes</taxon>
        <taxon>Candidatus Actinomarinidae</taxon>
        <taxon>Candidatus Actinomarinales</taxon>
        <taxon>Candidatus Actinomarineae</taxon>
        <taxon>Candidatus Actinomarinaceae</taxon>
        <taxon>Candidatus Actinomarina</taxon>
    </lineage>
</organism>
<protein>
    <submittedName>
        <fullName evidence="1">MedDCM-OCT-S25-C27-cds27</fullName>
    </submittedName>
</protein>
<proteinExistence type="predicted"/>
<evidence type="ECO:0000313" key="1">
    <source>
        <dbReference type="EMBL" id="AGQ18756.1"/>
    </source>
</evidence>
<dbReference type="Gene3D" id="3.90.190.10">
    <property type="entry name" value="Protein tyrosine phosphatase superfamily"/>
    <property type="match status" value="1"/>
</dbReference>
<dbReference type="InterPro" id="IPR029021">
    <property type="entry name" value="Prot-tyrosine_phosphatase-like"/>
</dbReference>
<accession>S5DJ08</accession>
<dbReference type="EMBL" id="KC811111">
    <property type="protein sequence ID" value="AGQ18756.1"/>
    <property type="molecule type" value="Genomic_DNA"/>
</dbReference>
<sequence>MAGLKPNDFNWIIEGKLAVSECIGGSGLTPRKIRREEEIQWLKGQGINSIFSLLDSDFNLKNYQEVGFRTYHYPLHDDIPKESLNVIFDAIKEALADKDRKLLIHRELLDEQVPGILAGYLIYSKLLDDPILARTILEKILEKPLSPKAIALIPTV</sequence>
<dbReference type="SUPFAM" id="SSF52799">
    <property type="entry name" value="(Phosphotyrosine protein) phosphatases II"/>
    <property type="match status" value="1"/>
</dbReference>
<reference evidence="1" key="1">
    <citation type="journal article" date="2013" name="Sci. Rep.">
        <title>Metagenomics uncovers a new group of low GC and ultra-small marine Actinobacteria.</title>
        <authorList>
            <person name="Ghai R."/>
            <person name="Mizuno C.M."/>
            <person name="Picazo A."/>
            <person name="Camacho A."/>
            <person name="Rodriguez-Valera F."/>
        </authorList>
    </citation>
    <scope>NUCLEOTIDE SEQUENCE</scope>
</reference>
<dbReference type="AlphaFoldDB" id="S5DJ08"/>
<name>S5DJ08_9ACTN</name>